<name>G8TU39_SULAD</name>
<protein>
    <submittedName>
        <fullName evidence="2">Glycosyl transferase group 1</fullName>
    </submittedName>
</protein>
<dbReference type="CDD" id="cd01635">
    <property type="entry name" value="Glycosyltransferase_GTB-type"/>
    <property type="match status" value="1"/>
</dbReference>
<dbReference type="KEGG" id="sap:Sulac_2238"/>
<dbReference type="PANTHER" id="PTHR46656:SF3">
    <property type="entry name" value="PUTATIVE-RELATED"/>
    <property type="match status" value="1"/>
</dbReference>
<reference evidence="3" key="1">
    <citation type="submission" date="2011-12" db="EMBL/GenBank/DDBJ databases">
        <title>The complete genome of chromosome of Sulfobacillus acidophilus DSM 10332.</title>
        <authorList>
            <person name="Lucas S."/>
            <person name="Han J."/>
            <person name="Lapidus A."/>
            <person name="Bruce D."/>
            <person name="Goodwin L."/>
            <person name="Pitluck S."/>
            <person name="Peters L."/>
            <person name="Kyrpides N."/>
            <person name="Mavromatis K."/>
            <person name="Ivanova N."/>
            <person name="Mikhailova N."/>
            <person name="Chertkov O."/>
            <person name="Saunders E."/>
            <person name="Detter J.C."/>
            <person name="Tapia R."/>
            <person name="Han C."/>
            <person name="Land M."/>
            <person name="Hauser L."/>
            <person name="Markowitz V."/>
            <person name="Cheng J.-F."/>
            <person name="Hugenholtz P."/>
            <person name="Woyke T."/>
            <person name="Wu D."/>
            <person name="Pukall R."/>
            <person name="Gehrich-Schroeter G."/>
            <person name="Schneider S."/>
            <person name="Klenk H.-P."/>
            <person name="Eisen J.A."/>
        </authorList>
    </citation>
    <scope>NUCLEOTIDE SEQUENCE [LARGE SCALE GENOMIC DNA]</scope>
    <source>
        <strain evidence="3">ATCC 700253 / DSM 10332 / NAL</strain>
    </source>
</reference>
<evidence type="ECO:0000313" key="2">
    <source>
        <dbReference type="EMBL" id="AEW05711.1"/>
    </source>
</evidence>
<reference evidence="2 3" key="2">
    <citation type="journal article" date="2012" name="Stand. Genomic Sci.">
        <title>Complete genome sequence of the moderately thermophilic mineral-sulfide-oxidizing firmicute Sulfobacillus acidophilus type strain (NAL(T)).</title>
        <authorList>
            <person name="Anderson I."/>
            <person name="Chertkov O."/>
            <person name="Chen A."/>
            <person name="Saunders E."/>
            <person name="Lapidus A."/>
            <person name="Nolan M."/>
            <person name="Lucas S."/>
            <person name="Hammon N."/>
            <person name="Deshpande S."/>
            <person name="Cheng J.F."/>
            <person name="Han C."/>
            <person name="Tapia R."/>
            <person name="Goodwin L.A."/>
            <person name="Pitluck S."/>
            <person name="Liolios K."/>
            <person name="Pagani I."/>
            <person name="Ivanova N."/>
            <person name="Mikhailova N."/>
            <person name="Pati A."/>
            <person name="Palaniappan K."/>
            <person name="Land M."/>
            <person name="Pan C."/>
            <person name="Rohde M."/>
            <person name="Pukall R."/>
            <person name="Goker M."/>
            <person name="Detter J.C."/>
            <person name="Woyke T."/>
            <person name="Bristow J."/>
            <person name="Eisen J.A."/>
            <person name="Markowitz V."/>
            <person name="Hugenholtz P."/>
            <person name="Kyrpides N.C."/>
            <person name="Klenk H.P."/>
            <person name="Mavromatis K."/>
        </authorList>
    </citation>
    <scope>NUCLEOTIDE SEQUENCE [LARGE SCALE GENOMIC DNA]</scope>
    <source>
        <strain evidence="3">ATCC 700253 / DSM 10332 / NAL</strain>
    </source>
</reference>
<accession>G8TU39</accession>
<dbReference type="AlphaFoldDB" id="G8TU39"/>
<dbReference type="STRING" id="679936.Sulac_2238"/>
<keyword evidence="2" id="KW-0808">Transferase</keyword>
<organism evidence="2 3">
    <name type="scientific">Sulfobacillus acidophilus (strain ATCC 700253 / DSM 10332 / NAL)</name>
    <dbReference type="NCBI Taxonomy" id="679936"/>
    <lineage>
        <taxon>Bacteria</taxon>
        <taxon>Bacillati</taxon>
        <taxon>Bacillota</taxon>
        <taxon>Clostridia</taxon>
        <taxon>Eubacteriales</taxon>
        <taxon>Clostridiales Family XVII. Incertae Sedis</taxon>
        <taxon>Sulfobacillus</taxon>
    </lineage>
</organism>
<feature type="domain" description="Glycosyl transferase family 1" evidence="1">
    <location>
        <begin position="164"/>
        <end position="296"/>
    </location>
</feature>
<dbReference type="Pfam" id="PF00534">
    <property type="entry name" value="Glycos_transf_1"/>
    <property type="match status" value="1"/>
</dbReference>
<gene>
    <name evidence="2" type="ordered locus">Sulac_2238</name>
</gene>
<dbReference type="InterPro" id="IPR001296">
    <property type="entry name" value="Glyco_trans_1"/>
</dbReference>
<dbReference type="HOGENOM" id="CLU_036861_1_0_9"/>
<dbReference type="SUPFAM" id="SSF53756">
    <property type="entry name" value="UDP-Glycosyltransferase/glycogen phosphorylase"/>
    <property type="match status" value="1"/>
</dbReference>
<dbReference type="Gene3D" id="3.40.50.2000">
    <property type="entry name" value="Glycogen Phosphorylase B"/>
    <property type="match status" value="1"/>
</dbReference>
<sequence length="383" mass="43440">MTTRLTTVGNGRKAFGVNIAGYIQGELGLGQAVRGVIQACEAVEIPYSLYNFRLGIRSRQRDFSYGNFSGTYPYPINLVNINPDRFKLFSIMSRKFLQAKYTIGLWAWELPDFPKPNLPSSLIQEVWVATDFEFDAVKQAEAALGYRTVKIPFAVTVPRHAIKPFHREKWGISHNDFLFLFVFDFRSFPERKNPLAVVKAFLNAFKDKNSVKLILKSINGRISRGPFANYLRDSIKQYRNIIWIDQYFDRGETLGLLSACDAYVSLHRAEGFGLTIAEAMLLGKPTIVTGWSGNMDFTSSDCSYLVDYRLVPVGRRLGPYSEDSLWAEPNVEHAAYLMRELYKNSDEAHRKGMIGAQRVGSLYSPQTVGKQILARLAEIIQPM</sequence>
<proteinExistence type="predicted"/>
<evidence type="ECO:0000313" key="3">
    <source>
        <dbReference type="Proteomes" id="UP000005439"/>
    </source>
</evidence>
<keyword evidence="3" id="KW-1185">Reference proteome</keyword>
<dbReference type="PANTHER" id="PTHR46656">
    <property type="entry name" value="PUTATIVE-RELATED"/>
    <property type="match status" value="1"/>
</dbReference>
<dbReference type="PATRIC" id="fig|679936.5.peg.2319"/>
<dbReference type="EMBL" id="CP003179">
    <property type="protein sequence ID" value="AEW05711.1"/>
    <property type="molecule type" value="Genomic_DNA"/>
</dbReference>
<dbReference type="Proteomes" id="UP000005439">
    <property type="component" value="Chromosome"/>
</dbReference>
<evidence type="ECO:0000259" key="1">
    <source>
        <dbReference type="Pfam" id="PF00534"/>
    </source>
</evidence>
<dbReference type="GO" id="GO:0016757">
    <property type="term" value="F:glycosyltransferase activity"/>
    <property type="evidence" value="ECO:0007669"/>
    <property type="project" value="InterPro"/>
</dbReference>